<organism evidence="2 3">
    <name type="scientific">Pseudovibrio japonicus</name>
    <dbReference type="NCBI Taxonomy" id="366534"/>
    <lineage>
        <taxon>Bacteria</taxon>
        <taxon>Pseudomonadati</taxon>
        <taxon>Pseudomonadota</taxon>
        <taxon>Alphaproteobacteria</taxon>
        <taxon>Hyphomicrobiales</taxon>
        <taxon>Stappiaceae</taxon>
        <taxon>Pseudovibrio</taxon>
    </lineage>
</organism>
<proteinExistence type="predicted"/>
<gene>
    <name evidence="2" type="ORF">GCM10007094_08600</name>
</gene>
<protein>
    <recommendedName>
        <fullName evidence="1">SGNH domain-containing protein</fullName>
    </recommendedName>
</protein>
<evidence type="ECO:0000259" key="1">
    <source>
        <dbReference type="Pfam" id="PF19040"/>
    </source>
</evidence>
<reference evidence="3" key="1">
    <citation type="journal article" date="2019" name="Int. J. Syst. Evol. Microbiol.">
        <title>The Global Catalogue of Microorganisms (GCM) 10K type strain sequencing project: providing services to taxonomists for standard genome sequencing and annotation.</title>
        <authorList>
            <consortium name="The Broad Institute Genomics Platform"/>
            <consortium name="The Broad Institute Genome Sequencing Center for Infectious Disease"/>
            <person name="Wu L."/>
            <person name="Ma J."/>
        </authorList>
    </citation>
    <scope>NUCLEOTIDE SEQUENCE [LARGE SCALE GENOMIC DNA]</scope>
    <source>
        <strain evidence="3">KCTC 12861</strain>
    </source>
</reference>
<dbReference type="Pfam" id="PF19040">
    <property type="entry name" value="SGNH"/>
    <property type="match status" value="1"/>
</dbReference>
<evidence type="ECO:0000313" key="3">
    <source>
        <dbReference type="Proteomes" id="UP000637980"/>
    </source>
</evidence>
<evidence type="ECO:0000313" key="2">
    <source>
        <dbReference type="EMBL" id="GHB22681.1"/>
    </source>
</evidence>
<feature type="domain" description="SGNH" evidence="1">
    <location>
        <begin position="72"/>
        <end position="306"/>
    </location>
</feature>
<name>A0ABQ3E1I5_9HYPH</name>
<dbReference type="InterPro" id="IPR043968">
    <property type="entry name" value="SGNH"/>
</dbReference>
<dbReference type="Proteomes" id="UP000637980">
    <property type="component" value="Unassembled WGS sequence"/>
</dbReference>
<keyword evidence="3" id="KW-1185">Reference proteome</keyword>
<comment type="caution">
    <text evidence="2">The sequence shown here is derived from an EMBL/GenBank/DDBJ whole genome shotgun (WGS) entry which is preliminary data.</text>
</comment>
<accession>A0ABQ3E1I5</accession>
<dbReference type="EMBL" id="BMXE01000001">
    <property type="protein sequence ID" value="GHB22681.1"/>
    <property type="molecule type" value="Genomic_DNA"/>
</dbReference>
<sequence length="346" mass="38653">MIEKPFRAIGKNDFSRWRPAIPIGSHVVIFVFSYVISNDKLITLIIPEKLAAASQMDKEYKATLNKICDNADTEPCHFGVKSKSPTVILWGDSHARHLVYGLDKKFKEEGVGALLISSAGCAPLIDVIVHNRTPFECRQSNNLALTYFENSPKFKTVILAARWDYYSSADGFRLTKGMDDASGTSGNDLSVFAQLASTIKKIEDLQKDIVLVTEVPIFPNYRAYFECRKSFILGLRGQNRKCRIDFSKQLETDNKLRAISDHYEAVDVINLKLALCIETACRATNKKTLYYADDNHLNLAGSEYVVRTSFRDIQTAASFSDVGAGSFIREMEPEQGGHGQAIEAID</sequence>